<name>A0A8X7ZFJ9_POPTO</name>
<comment type="caution">
    <text evidence="2">The sequence shown here is derived from an EMBL/GenBank/DDBJ whole genome shotgun (WGS) entry which is preliminary data.</text>
</comment>
<organism evidence="2 3">
    <name type="scientific">Populus tomentosa</name>
    <name type="common">Chinese white poplar</name>
    <dbReference type="NCBI Taxonomy" id="118781"/>
    <lineage>
        <taxon>Eukaryota</taxon>
        <taxon>Viridiplantae</taxon>
        <taxon>Streptophyta</taxon>
        <taxon>Embryophyta</taxon>
        <taxon>Tracheophyta</taxon>
        <taxon>Spermatophyta</taxon>
        <taxon>Magnoliopsida</taxon>
        <taxon>eudicotyledons</taxon>
        <taxon>Gunneridae</taxon>
        <taxon>Pentapetalae</taxon>
        <taxon>rosids</taxon>
        <taxon>fabids</taxon>
        <taxon>Malpighiales</taxon>
        <taxon>Salicaceae</taxon>
        <taxon>Saliceae</taxon>
        <taxon>Populus</taxon>
    </lineage>
</organism>
<keyword evidence="1" id="KW-0812">Transmembrane</keyword>
<accession>A0A8X7ZFJ9</accession>
<evidence type="ECO:0000313" key="2">
    <source>
        <dbReference type="EMBL" id="KAG6769993.1"/>
    </source>
</evidence>
<keyword evidence="1" id="KW-1133">Transmembrane helix</keyword>
<feature type="transmembrane region" description="Helical" evidence="1">
    <location>
        <begin position="88"/>
        <end position="111"/>
    </location>
</feature>
<proteinExistence type="predicted"/>
<dbReference type="OrthoDB" id="270584at2759"/>
<gene>
    <name evidence="2" type="ORF">POTOM_025660</name>
</gene>
<sequence length="230" mass="25831">MGGDQNVSADYGRFVALLDSSANLKSLELGIEALELLKRSPFAFDVQLNNQLVEMHANAEMDAGVDGLLFVEEMKKGYGFSPSRRLSLAVFMTFACAGAVLVFHMNLRSLLRGCHLSRRLRVNGHFARIHGDHELENRVEELLVTPDPSEGNDNKVPLPPRKKYNASDMLAEKSWLCSRYVIHSIDEEETLLYNSERLVIAYGLISTQSRRTVGMELIVRDNKIIGYNCV</sequence>
<evidence type="ECO:0000256" key="1">
    <source>
        <dbReference type="SAM" id="Phobius"/>
    </source>
</evidence>
<dbReference type="EMBL" id="JAAWWB010000012">
    <property type="protein sequence ID" value="KAG6769993.1"/>
    <property type="molecule type" value="Genomic_DNA"/>
</dbReference>
<reference evidence="2" key="1">
    <citation type="journal article" date="2020" name="bioRxiv">
        <title>Hybrid origin of Populus tomentosa Carr. identified through genome sequencing and phylogenomic analysis.</title>
        <authorList>
            <person name="An X."/>
            <person name="Gao K."/>
            <person name="Chen Z."/>
            <person name="Li J."/>
            <person name="Yang X."/>
            <person name="Yang X."/>
            <person name="Zhou J."/>
            <person name="Guo T."/>
            <person name="Zhao T."/>
            <person name="Huang S."/>
            <person name="Miao D."/>
            <person name="Khan W.U."/>
            <person name="Rao P."/>
            <person name="Ye M."/>
            <person name="Lei B."/>
            <person name="Liao W."/>
            <person name="Wang J."/>
            <person name="Ji L."/>
            <person name="Li Y."/>
            <person name="Guo B."/>
            <person name="Mustafa N.S."/>
            <person name="Li S."/>
            <person name="Yun Q."/>
            <person name="Keller S.R."/>
            <person name="Mao J."/>
            <person name="Zhang R."/>
            <person name="Strauss S.H."/>
        </authorList>
    </citation>
    <scope>NUCLEOTIDE SEQUENCE</scope>
    <source>
        <strain evidence="2">GM15</strain>
        <tissue evidence="2">Leaf</tissue>
    </source>
</reference>
<protein>
    <submittedName>
        <fullName evidence="2">Uncharacterized protein</fullName>
    </submittedName>
</protein>
<keyword evidence="3" id="KW-1185">Reference proteome</keyword>
<dbReference type="AlphaFoldDB" id="A0A8X7ZFJ9"/>
<keyword evidence="1" id="KW-0472">Membrane</keyword>
<dbReference type="Proteomes" id="UP000886885">
    <property type="component" value="Chromosome 6D"/>
</dbReference>
<evidence type="ECO:0000313" key="3">
    <source>
        <dbReference type="Proteomes" id="UP000886885"/>
    </source>
</evidence>